<evidence type="ECO:0000256" key="16">
    <source>
        <dbReference type="PIRSR" id="PIRSR000114-3"/>
    </source>
</evidence>
<keyword evidence="5 13" id="KW-0520">NAD</keyword>
<comment type="function">
    <text evidence="13">Catalyzes the reduction of the glycolytic intermediate dihydroxyacetone phosphate (DHAP) to sn-glycerol 3-phosphate (G3P), the key precursor for phospholipid synthesis.</text>
</comment>
<dbReference type="GO" id="GO:0005975">
    <property type="term" value="P:carbohydrate metabolic process"/>
    <property type="evidence" value="ECO:0007669"/>
    <property type="project" value="InterPro"/>
</dbReference>
<feature type="binding site" evidence="13">
    <location>
        <position position="253"/>
    </location>
    <ligand>
        <name>NADPH</name>
        <dbReference type="ChEBI" id="CHEBI:57783"/>
    </ligand>
</feature>
<feature type="binding site" evidence="16">
    <location>
        <position position="253"/>
    </location>
    <ligand>
        <name>NAD(+)</name>
        <dbReference type="ChEBI" id="CHEBI:57540"/>
    </ligand>
</feature>
<dbReference type="InterPro" id="IPR011128">
    <property type="entry name" value="G3P_DH_NAD-dep_N"/>
</dbReference>
<protein>
    <recommendedName>
        <fullName evidence="11 13">Glycerol-3-phosphate dehydrogenase [NAD(P)+]</fullName>
        <ecNumber evidence="10 13">1.1.1.94</ecNumber>
    </recommendedName>
    <alternativeName>
        <fullName evidence="13">NAD(P)(+)-dependent glycerol-3-phosphate dehydrogenase</fullName>
    </alternativeName>
    <alternativeName>
        <fullName evidence="12 13">NAD(P)H-dependent dihydroxyacetone-phosphate reductase</fullName>
    </alternativeName>
</protein>
<name>A0A853IG21_9GAMM</name>
<evidence type="ECO:0000256" key="7">
    <source>
        <dbReference type="ARBA" id="ARBA00023209"/>
    </source>
</evidence>
<dbReference type="InterPro" id="IPR013328">
    <property type="entry name" value="6PGD_dom2"/>
</dbReference>
<dbReference type="UniPathway" id="UPA00940"/>
<dbReference type="InterPro" id="IPR006109">
    <property type="entry name" value="G3P_DH_NAD-dep_C"/>
</dbReference>
<feature type="binding site" evidence="13">
    <location>
        <position position="253"/>
    </location>
    <ligand>
        <name>sn-glycerol 3-phosphate</name>
        <dbReference type="ChEBI" id="CHEBI:57597"/>
    </ligand>
</feature>
<dbReference type="NCBIfam" id="NF000946">
    <property type="entry name" value="PRK00094.2-4"/>
    <property type="match status" value="1"/>
</dbReference>
<evidence type="ECO:0000256" key="10">
    <source>
        <dbReference type="ARBA" id="ARBA00066687"/>
    </source>
</evidence>
<dbReference type="Gene3D" id="1.10.1040.10">
    <property type="entry name" value="N-(1-d-carboxylethyl)-l-norvaline Dehydrogenase, domain 2"/>
    <property type="match status" value="1"/>
</dbReference>
<dbReference type="HAMAP" id="MF_00394">
    <property type="entry name" value="NAD_Glyc3P_dehydrog"/>
    <property type="match status" value="1"/>
</dbReference>
<feature type="binding site" evidence="13">
    <location>
        <position position="106"/>
    </location>
    <ligand>
        <name>sn-glycerol 3-phosphate</name>
        <dbReference type="ChEBI" id="CHEBI:57597"/>
    </ligand>
</feature>
<feature type="binding site" evidence="13">
    <location>
        <position position="277"/>
    </location>
    <ligand>
        <name>NADPH</name>
        <dbReference type="ChEBI" id="CHEBI:57783"/>
    </ligand>
</feature>
<dbReference type="GO" id="GO:0051287">
    <property type="term" value="F:NAD binding"/>
    <property type="evidence" value="ECO:0007669"/>
    <property type="project" value="InterPro"/>
</dbReference>
<gene>
    <name evidence="13" type="primary">gpsA</name>
    <name evidence="20" type="ORF">H0A36_10685</name>
</gene>
<evidence type="ECO:0000256" key="1">
    <source>
        <dbReference type="ARBA" id="ARBA00011009"/>
    </source>
</evidence>
<dbReference type="GO" id="GO:0046474">
    <property type="term" value="P:glycerophospholipid biosynthetic process"/>
    <property type="evidence" value="ECO:0007669"/>
    <property type="project" value="TreeGrafter"/>
</dbReference>
<dbReference type="EC" id="1.1.1.94" evidence="10 13"/>
<feature type="binding site" evidence="15">
    <location>
        <begin position="253"/>
        <end position="254"/>
    </location>
    <ligand>
        <name>substrate</name>
    </ligand>
</feature>
<dbReference type="SUPFAM" id="SSF51735">
    <property type="entry name" value="NAD(P)-binding Rossmann-fold domains"/>
    <property type="match status" value="1"/>
</dbReference>
<keyword evidence="8 13" id="KW-1208">Phospholipid metabolism</keyword>
<dbReference type="GO" id="GO:0046167">
    <property type="term" value="P:glycerol-3-phosphate biosynthetic process"/>
    <property type="evidence" value="ECO:0007669"/>
    <property type="project" value="UniProtKB-UniRule"/>
</dbReference>
<dbReference type="RefSeq" id="WP_180568505.1">
    <property type="nucleotide sequence ID" value="NZ_JACCKB010000014.1"/>
</dbReference>
<dbReference type="PIRSF" id="PIRSF000114">
    <property type="entry name" value="Glycerol-3-P_dh"/>
    <property type="match status" value="1"/>
</dbReference>
<dbReference type="NCBIfam" id="NF000942">
    <property type="entry name" value="PRK00094.1-4"/>
    <property type="match status" value="1"/>
</dbReference>
<dbReference type="SUPFAM" id="SSF48179">
    <property type="entry name" value="6-phosphogluconate dehydrogenase C-terminal domain-like"/>
    <property type="match status" value="1"/>
</dbReference>
<reference evidence="20 21" key="1">
    <citation type="submission" date="2020-07" db="EMBL/GenBank/DDBJ databases">
        <title>Endozoicomonas sp. nov., isolated from sediment.</title>
        <authorList>
            <person name="Gu T."/>
        </authorList>
    </citation>
    <scope>NUCLEOTIDE SEQUENCE [LARGE SCALE GENOMIC DNA]</scope>
    <source>
        <strain evidence="20 21">SM1973</strain>
    </source>
</reference>
<feature type="binding site" evidence="13">
    <location>
        <position position="189"/>
    </location>
    <ligand>
        <name>sn-glycerol 3-phosphate</name>
        <dbReference type="ChEBI" id="CHEBI:57597"/>
    </ligand>
</feature>
<evidence type="ECO:0000256" key="5">
    <source>
        <dbReference type="ARBA" id="ARBA00023027"/>
    </source>
</evidence>
<feature type="binding site" evidence="13">
    <location>
        <position position="252"/>
    </location>
    <ligand>
        <name>sn-glycerol 3-phosphate</name>
        <dbReference type="ChEBI" id="CHEBI:57597"/>
    </ligand>
</feature>
<dbReference type="PANTHER" id="PTHR11728">
    <property type="entry name" value="GLYCEROL-3-PHOSPHATE DEHYDROGENASE"/>
    <property type="match status" value="1"/>
</dbReference>
<dbReference type="EMBL" id="JACCKB010000014">
    <property type="protein sequence ID" value="NYZ66476.1"/>
    <property type="molecule type" value="Genomic_DNA"/>
</dbReference>
<feature type="binding site" evidence="16">
    <location>
        <position position="138"/>
    </location>
    <ligand>
        <name>NAD(+)</name>
        <dbReference type="ChEBI" id="CHEBI:57540"/>
    </ligand>
</feature>
<evidence type="ECO:0000256" key="13">
    <source>
        <dbReference type="HAMAP-Rule" id="MF_00394"/>
    </source>
</evidence>
<evidence type="ECO:0000256" key="12">
    <source>
        <dbReference type="ARBA" id="ARBA00080511"/>
    </source>
</evidence>
<evidence type="ECO:0000256" key="15">
    <source>
        <dbReference type="PIRSR" id="PIRSR000114-2"/>
    </source>
</evidence>
<dbReference type="AlphaFoldDB" id="A0A853IG21"/>
<dbReference type="GO" id="GO:0005829">
    <property type="term" value="C:cytosol"/>
    <property type="evidence" value="ECO:0007669"/>
    <property type="project" value="TreeGrafter"/>
</dbReference>
<feature type="binding site" evidence="13">
    <location>
        <position position="50"/>
    </location>
    <ligand>
        <name>NADPH</name>
        <dbReference type="ChEBI" id="CHEBI:57783"/>
    </ligand>
</feature>
<dbReference type="Gene3D" id="3.40.50.720">
    <property type="entry name" value="NAD(P)-binding Rossmann-like Domain"/>
    <property type="match status" value="1"/>
</dbReference>
<dbReference type="FunFam" id="1.10.1040.10:FF:000001">
    <property type="entry name" value="Glycerol-3-phosphate dehydrogenase [NAD(P)+]"/>
    <property type="match status" value="1"/>
</dbReference>
<dbReference type="Pfam" id="PF07479">
    <property type="entry name" value="NAD_Gly3P_dh_C"/>
    <property type="match status" value="1"/>
</dbReference>
<evidence type="ECO:0000256" key="3">
    <source>
        <dbReference type="ARBA" id="ARBA00022857"/>
    </source>
</evidence>
<dbReference type="PANTHER" id="PTHR11728:SF1">
    <property type="entry name" value="GLYCEROL-3-PHOSPHATE DEHYDROGENASE [NAD(+)] 2, CHLOROPLASTIC"/>
    <property type="match status" value="1"/>
</dbReference>
<sequence>MKRIVAVLGGGSFGTAIANILCHNGHQVKLWLRDHQLADHINHQHVNNRYFPDYPLHPALIATTDPVQAVADAELVFIATPSKAFRATIHPLQQQLAGKCIVSTTKGIEADSFMLMSQILQQEIPTAKVGVLSGPNLAKEIMAKGLTATVIASADNELRQLVQSVLHCDYFRVYGNDDMFGVELGGALKNIYAIVAGMAEAMGMGANTKSMLITRALAEMSRFAVNMGANPMTFIGLAGVGDLIVTCMSPLSRNFQVGMALGQGKSLEDAEAALGQIAEGVNTLQLVKDQADQIGVYMPLVSGLYEVVVMKQPVEKVVRSLMLGEQKTDVDFSVTELLARQ</sequence>
<feature type="binding site" evidence="13">
    <location>
        <position position="279"/>
    </location>
    <ligand>
        <name>NADPH</name>
        <dbReference type="ChEBI" id="CHEBI:57783"/>
    </ligand>
</feature>
<comment type="caution">
    <text evidence="13">Lacks conserved residue(s) required for the propagation of feature annotation.</text>
</comment>
<evidence type="ECO:0000256" key="6">
    <source>
        <dbReference type="ARBA" id="ARBA00023098"/>
    </source>
</evidence>
<comment type="similarity">
    <text evidence="1 13 17">Belongs to the NAD-dependent glycerol-3-phosphate dehydrogenase family.</text>
</comment>
<evidence type="ECO:0000256" key="9">
    <source>
        <dbReference type="ARBA" id="ARBA00052716"/>
    </source>
</evidence>
<dbReference type="Pfam" id="PF01210">
    <property type="entry name" value="NAD_Gly3P_dh_N"/>
    <property type="match status" value="1"/>
</dbReference>
<comment type="pathway">
    <text evidence="13">Membrane lipid metabolism; glycerophospholipid metabolism.</text>
</comment>
<keyword evidence="2 13" id="KW-0444">Lipid biosynthesis</keyword>
<evidence type="ECO:0000256" key="11">
    <source>
        <dbReference type="ARBA" id="ARBA00069372"/>
    </source>
</evidence>
<comment type="subcellular location">
    <subcellularLocation>
        <location evidence="13">Cytoplasm</location>
    </subcellularLocation>
</comment>
<keyword evidence="6 13" id="KW-0443">Lipid metabolism</keyword>
<keyword evidence="3 13" id="KW-0521">NADP</keyword>
<keyword evidence="7 13" id="KW-0594">Phospholipid biosynthesis</keyword>
<feature type="binding site" evidence="13">
    <location>
        <position position="12"/>
    </location>
    <ligand>
        <name>NADPH</name>
        <dbReference type="ChEBI" id="CHEBI:57783"/>
    </ligand>
</feature>
<feature type="binding site" evidence="15">
    <location>
        <position position="106"/>
    </location>
    <ligand>
        <name>substrate</name>
    </ligand>
</feature>
<keyword evidence="13" id="KW-0963">Cytoplasm</keyword>
<dbReference type="NCBIfam" id="NF000940">
    <property type="entry name" value="PRK00094.1-2"/>
    <property type="match status" value="1"/>
</dbReference>
<evidence type="ECO:0000259" key="18">
    <source>
        <dbReference type="Pfam" id="PF01210"/>
    </source>
</evidence>
<evidence type="ECO:0000259" key="19">
    <source>
        <dbReference type="Pfam" id="PF07479"/>
    </source>
</evidence>
<dbReference type="InterPro" id="IPR008927">
    <property type="entry name" value="6-PGluconate_DH-like_C_sf"/>
</dbReference>
<evidence type="ECO:0000256" key="8">
    <source>
        <dbReference type="ARBA" id="ARBA00023264"/>
    </source>
</evidence>
<accession>A0A853IG21</accession>
<dbReference type="InterPro" id="IPR006168">
    <property type="entry name" value="G3P_DH_NAD-dep"/>
</dbReference>
<feature type="binding site" evidence="13">
    <location>
        <position position="134"/>
    </location>
    <ligand>
        <name>sn-glycerol 3-phosphate</name>
        <dbReference type="ChEBI" id="CHEBI:57597"/>
    </ligand>
</feature>
<feature type="binding site" evidence="16">
    <location>
        <begin position="9"/>
        <end position="14"/>
    </location>
    <ligand>
        <name>NAD(+)</name>
        <dbReference type="ChEBI" id="CHEBI:57540"/>
    </ligand>
</feature>
<dbReference type="GO" id="GO:0046168">
    <property type="term" value="P:glycerol-3-phosphate catabolic process"/>
    <property type="evidence" value="ECO:0007669"/>
    <property type="project" value="InterPro"/>
</dbReference>
<dbReference type="GO" id="GO:0047952">
    <property type="term" value="F:glycerol-3-phosphate dehydrogenase [NAD(P)+] activity"/>
    <property type="evidence" value="ECO:0007669"/>
    <property type="project" value="UniProtKB-UniRule"/>
</dbReference>
<feature type="binding site" evidence="13">
    <location>
        <position position="13"/>
    </location>
    <ligand>
        <name>NADPH</name>
        <dbReference type="ChEBI" id="CHEBI:57783"/>
    </ligand>
</feature>
<feature type="binding site" evidence="13">
    <location>
        <position position="106"/>
    </location>
    <ligand>
        <name>NADPH</name>
        <dbReference type="ChEBI" id="CHEBI:57783"/>
    </ligand>
</feature>
<feature type="binding site" evidence="13">
    <location>
        <position position="138"/>
    </location>
    <ligand>
        <name>NADPH</name>
        <dbReference type="ChEBI" id="CHEBI:57783"/>
    </ligand>
</feature>
<comment type="catalytic activity">
    <reaction evidence="9">
        <text>sn-glycerol 3-phosphate + NADP(+) = dihydroxyacetone phosphate + NADPH + H(+)</text>
        <dbReference type="Rhea" id="RHEA:11096"/>
        <dbReference type="ChEBI" id="CHEBI:15378"/>
        <dbReference type="ChEBI" id="CHEBI:57597"/>
        <dbReference type="ChEBI" id="CHEBI:57642"/>
        <dbReference type="ChEBI" id="CHEBI:57783"/>
        <dbReference type="ChEBI" id="CHEBI:58349"/>
        <dbReference type="EC" id="1.1.1.94"/>
    </reaction>
    <physiologicalReaction direction="right-to-left" evidence="9">
        <dbReference type="Rhea" id="RHEA:11098"/>
    </physiologicalReaction>
</comment>
<dbReference type="FunFam" id="3.40.50.720:FF:000019">
    <property type="entry name" value="Glycerol-3-phosphate dehydrogenase [NAD(P)+]"/>
    <property type="match status" value="1"/>
</dbReference>
<keyword evidence="13" id="KW-0547">Nucleotide-binding</keyword>
<comment type="caution">
    <text evidence="20">The sequence shown here is derived from an EMBL/GenBank/DDBJ whole genome shotgun (WGS) entry which is preliminary data.</text>
</comment>
<evidence type="ECO:0000256" key="2">
    <source>
        <dbReference type="ARBA" id="ARBA00022516"/>
    </source>
</evidence>
<feature type="binding site" evidence="13">
    <location>
        <position position="242"/>
    </location>
    <ligand>
        <name>sn-glycerol 3-phosphate</name>
        <dbReference type="ChEBI" id="CHEBI:57597"/>
    </ligand>
</feature>
<proteinExistence type="inferred from homology"/>
<evidence type="ECO:0000313" key="20">
    <source>
        <dbReference type="EMBL" id="NYZ66476.1"/>
    </source>
</evidence>
<feature type="domain" description="Glycerol-3-phosphate dehydrogenase NAD-dependent C-terminal" evidence="19">
    <location>
        <begin position="178"/>
        <end position="318"/>
    </location>
</feature>
<evidence type="ECO:0000256" key="17">
    <source>
        <dbReference type="RuleBase" id="RU000437"/>
    </source>
</evidence>
<evidence type="ECO:0000313" key="21">
    <source>
        <dbReference type="Proteomes" id="UP000569732"/>
    </source>
</evidence>
<dbReference type="Proteomes" id="UP000569732">
    <property type="component" value="Unassembled WGS sequence"/>
</dbReference>
<dbReference type="InterPro" id="IPR036291">
    <property type="entry name" value="NAD(P)-bd_dom_sf"/>
</dbReference>
<feature type="binding site" evidence="13">
    <location>
        <position position="254"/>
    </location>
    <ligand>
        <name>sn-glycerol 3-phosphate</name>
        <dbReference type="ChEBI" id="CHEBI:57597"/>
    </ligand>
</feature>
<feature type="active site" description="Proton acceptor" evidence="13 14">
    <location>
        <position position="189"/>
    </location>
</feature>
<comment type="catalytic activity">
    <reaction evidence="13">
        <text>sn-glycerol 3-phosphate + NAD(+) = dihydroxyacetone phosphate + NADH + H(+)</text>
        <dbReference type="Rhea" id="RHEA:11092"/>
        <dbReference type="ChEBI" id="CHEBI:15378"/>
        <dbReference type="ChEBI" id="CHEBI:57540"/>
        <dbReference type="ChEBI" id="CHEBI:57597"/>
        <dbReference type="ChEBI" id="CHEBI:57642"/>
        <dbReference type="ChEBI" id="CHEBI:57945"/>
        <dbReference type="EC" id="1.1.1.94"/>
    </reaction>
</comment>
<keyword evidence="21" id="KW-1185">Reference proteome</keyword>
<dbReference type="PRINTS" id="PR00077">
    <property type="entry name" value="GPDHDRGNASE"/>
</dbReference>
<evidence type="ECO:0000256" key="4">
    <source>
        <dbReference type="ARBA" id="ARBA00023002"/>
    </source>
</evidence>
<keyword evidence="4 13" id="KW-0560">Oxidoreductase</keyword>
<organism evidence="20 21">
    <name type="scientific">Spartinivicinus marinus</name>
    <dbReference type="NCBI Taxonomy" id="2994442"/>
    <lineage>
        <taxon>Bacteria</taxon>
        <taxon>Pseudomonadati</taxon>
        <taxon>Pseudomonadota</taxon>
        <taxon>Gammaproteobacteria</taxon>
        <taxon>Oceanospirillales</taxon>
        <taxon>Zooshikellaceae</taxon>
        <taxon>Spartinivicinus</taxon>
    </lineage>
</organism>
<feature type="domain" description="Glycerol-3-phosphate dehydrogenase NAD-dependent N-terminal" evidence="18">
    <location>
        <begin position="5"/>
        <end position="157"/>
    </location>
</feature>
<feature type="binding site" evidence="13">
    <location>
        <position position="33"/>
    </location>
    <ligand>
        <name>NADPH</name>
        <dbReference type="ChEBI" id="CHEBI:57783"/>
    </ligand>
</feature>
<evidence type="ECO:0000256" key="14">
    <source>
        <dbReference type="PIRSR" id="PIRSR000114-1"/>
    </source>
</evidence>